<dbReference type="PANTHER" id="PTHR37984">
    <property type="entry name" value="PROTEIN CBG26694"/>
    <property type="match status" value="1"/>
</dbReference>
<dbReference type="InterPro" id="IPR050951">
    <property type="entry name" value="Retrovirus_Pol_polyprotein"/>
</dbReference>
<evidence type="ECO:0000256" key="1">
    <source>
        <dbReference type="SAM" id="Coils"/>
    </source>
</evidence>
<evidence type="ECO:0000313" key="4">
    <source>
        <dbReference type="Proteomes" id="UP000823749"/>
    </source>
</evidence>
<comment type="caution">
    <text evidence="3">The sequence shown here is derived from an EMBL/GenBank/DDBJ whole genome shotgun (WGS) entry which is preliminary data.</text>
</comment>
<dbReference type="SUPFAM" id="SSF53098">
    <property type="entry name" value="Ribonuclease H-like"/>
    <property type="match status" value="1"/>
</dbReference>
<evidence type="ECO:0000313" key="3">
    <source>
        <dbReference type="EMBL" id="KAG5556924.1"/>
    </source>
</evidence>
<dbReference type="Gene3D" id="3.30.420.10">
    <property type="entry name" value="Ribonuclease H-like superfamily/Ribonuclease H"/>
    <property type="match status" value="1"/>
</dbReference>
<keyword evidence="4" id="KW-1185">Reference proteome</keyword>
<dbReference type="GO" id="GO:0003676">
    <property type="term" value="F:nucleic acid binding"/>
    <property type="evidence" value="ECO:0007669"/>
    <property type="project" value="InterPro"/>
</dbReference>
<dbReference type="InterPro" id="IPR001584">
    <property type="entry name" value="Integrase_cat-core"/>
</dbReference>
<proteinExistence type="predicted"/>
<name>A0AAV6KXE5_9ERIC</name>
<evidence type="ECO:0000259" key="2">
    <source>
        <dbReference type="PROSITE" id="PS50994"/>
    </source>
</evidence>
<dbReference type="AlphaFoldDB" id="A0AAV6KXE5"/>
<feature type="coiled-coil region" evidence="1">
    <location>
        <begin position="85"/>
        <end position="132"/>
    </location>
</feature>
<dbReference type="PANTHER" id="PTHR37984:SF5">
    <property type="entry name" value="PROTEIN NYNRIN-LIKE"/>
    <property type="match status" value="1"/>
</dbReference>
<accession>A0AAV6KXE5</accession>
<dbReference type="InterPro" id="IPR012337">
    <property type="entry name" value="RNaseH-like_sf"/>
</dbReference>
<protein>
    <recommendedName>
        <fullName evidence="2">Integrase catalytic domain-containing protein</fullName>
    </recommendedName>
</protein>
<feature type="domain" description="Integrase catalytic" evidence="2">
    <location>
        <begin position="1"/>
        <end position="125"/>
    </location>
</feature>
<gene>
    <name evidence="3" type="ORF">RHGRI_007232</name>
</gene>
<organism evidence="3 4">
    <name type="scientific">Rhododendron griersonianum</name>
    <dbReference type="NCBI Taxonomy" id="479676"/>
    <lineage>
        <taxon>Eukaryota</taxon>
        <taxon>Viridiplantae</taxon>
        <taxon>Streptophyta</taxon>
        <taxon>Embryophyta</taxon>
        <taxon>Tracheophyta</taxon>
        <taxon>Spermatophyta</taxon>
        <taxon>Magnoliopsida</taxon>
        <taxon>eudicotyledons</taxon>
        <taxon>Gunneridae</taxon>
        <taxon>Pentapetalae</taxon>
        <taxon>asterids</taxon>
        <taxon>Ericales</taxon>
        <taxon>Ericaceae</taxon>
        <taxon>Ericoideae</taxon>
        <taxon>Rhodoreae</taxon>
        <taxon>Rhododendron</taxon>
    </lineage>
</organism>
<dbReference type="GO" id="GO:0015074">
    <property type="term" value="P:DNA integration"/>
    <property type="evidence" value="ECO:0007669"/>
    <property type="project" value="InterPro"/>
</dbReference>
<keyword evidence="1" id="KW-0175">Coiled coil</keyword>
<dbReference type="InterPro" id="IPR036397">
    <property type="entry name" value="RNaseH_sf"/>
</dbReference>
<sequence>MKSGNVSDFIRTHIIYRFGIPDSIITDNGQPFRSGPLYKLYSKYSIKINHSSRYHAPANGLAEAFNKTLCKIIKKMVEQNKRTWHEKLQEALVAIQESLTKEESAKIRMVELESLDERRLYAQQNLEIYQQRMANAFNKRVRLRSFKKGDLVLMVRRPIVISRRTKGKLEPKWDGPYVIEKVYSNGAYLLITMDGERIIPPTNARFLKRYFP</sequence>
<reference evidence="3" key="1">
    <citation type="submission" date="2020-08" db="EMBL/GenBank/DDBJ databases">
        <title>Plant Genome Project.</title>
        <authorList>
            <person name="Zhang R.-G."/>
        </authorList>
    </citation>
    <scope>NUCLEOTIDE SEQUENCE</scope>
    <source>
        <strain evidence="3">WSP0</strain>
        <tissue evidence="3">Leaf</tissue>
    </source>
</reference>
<dbReference type="Proteomes" id="UP000823749">
    <property type="component" value="Chromosome 3"/>
</dbReference>
<dbReference type="EMBL" id="JACTNZ010000003">
    <property type="protein sequence ID" value="KAG5556924.1"/>
    <property type="molecule type" value="Genomic_DNA"/>
</dbReference>
<dbReference type="PROSITE" id="PS50994">
    <property type="entry name" value="INTEGRASE"/>
    <property type="match status" value="1"/>
</dbReference>